<accession>A0A820QTU9</accession>
<evidence type="ECO:0000259" key="3">
    <source>
        <dbReference type="PROSITE" id="PS51767"/>
    </source>
</evidence>
<keyword evidence="2" id="KW-0378">Hydrolase</keyword>
<sequence>DANATSSSELIFGGIDSTKYTGSITYIPVVLEGYWEFQMTQVTVGSTVISSSAYAIADTGTTLITGPTQQVTALNVALGGTYDSSSGMV</sequence>
<dbReference type="AlphaFoldDB" id="A0A820QTU9"/>
<dbReference type="InterPro" id="IPR033121">
    <property type="entry name" value="PEPTIDASE_A1"/>
</dbReference>
<dbReference type="EMBL" id="CAJOAZ010029775">
    <property type="protein sequence ID" value="CAF4427932.1"/>
    <property type="molecule type" value="Genomic_DNA"/>
</dbReference>
<dbReference type="PRINTS" id="PR00792">
    <property type="entry name" value="PEPSIN"/>
</dbReference>
<dbReference type="PROSITE" id="PS51767">
    <property type="entry name" value="PEPTIDASE_A1"/>
    <property type="match status" value="1"/>
</dbReference>
<evidence type="ECO:0000256" key="2">
    <source>
        <dbReference type="RuleBase" id="RU000454"/>
    </source>
</evidence>
<dbReference type="Proteomes" id="UP000663844">
    <property type="component" value="Unassembled WGS sequence"/>
</dbReference>
<dbReference type="Pfam" id="PF00026">
    <property type="entry name" value="Asp"/>
    <property type="match status" value="1"/>
</dbReference>
<dbReference type="PANTHER" id="PTHR47966:SF51">
    <property type="entry name" value="BETA-SITE APP-CLEAVING ENZYME, ISOFORM A-RELATED"/>
    <property type="match status" value="1"/>
</dbReference>
<dbReference type="GO" id="GO:0004190">
    <property type="term" value="F:aspartic-type endopeptidase activity"/>
    <property type="evidence" value="ECO:0007669"/>
    <property type="project" value="UniProtKB-KW"/>
</dbReference>
<keyword evidence="2" id="KW-0064">Aspartyl protease</keyword>
<evidence type="ECO:0000313" key="4">
    <source>
        <dbReference type="EMBL" id="CAF4427932.1"/>
    </source>
</evidence>
<comment type="caution">
    <text evidence="4">The sequence shown here is derived from an EMBL/GenBank/DDBJ whole genome shotgun (WGS) entry which is preliminary data.</text>
</comment>
<dbReference type="GO" id="GO:0006508">
    <property type="term" value="P:proteolysis"/>
    <property type="evidence" value="ECO:0007669"/>
    <property type="project" value="UniProtKB-KW"/>
</dbReference>
<feature type="domain" description="Peptidase A1" evidence="3">
    <location>
        <begin position="1"/>
        <end position="89"/>
    </location>
</feature>
<comment type="similarity">
    <text evidence="1 2">Belongs to the peptidase A1 family.</text>
</comment>
<name>A0A820QTU9_9BILA</name>
<protein>
    <recommendedName>
        <fullName evidence="3">Peptidase A1 domain-containing protein</fullName>
    </recommendedName>
</protein>
<dbReference type="InterPro" id="IPR021109">
    <property type="entry name" value="Peptidase_aspartic_dom_sf"/>
</dbReference>
<dbReference type="PROSITE" id="PS00141">
    <property type="entry name" value="ASP_PROTEASE"/>
    <property type="match status" value="1"/>
</dbReference>
<reference evidence="4" key="1">
    <citation type="submission" date="2021-02" db="EMBL/GenBank/DDBJ databases">
        <authorList>
            <person name="Nowell W R."/>
        </authorList>
    </citation>
    <scope>NUCLEOTIDE SEQUENCE</scope>
</reference>
<proteinExistence type="inferred from homology"/>
<dbReference type="SUPFAM" id="SSF50630">
    <property type="entry name" value="Acid proteases"/>
    <property type="match status" value="1"/>
</dbReference>
<evidence type="ECO:0000256" key="1">
    <source>
        <dbReference type="ARBA" id="ARBA00007447"/>
    </source>
</evidence>
<organism evidence="4 5">
    <name type="scientific">Adineta steineri</name>
    <dbReference type="NCBI Taxonomy" id="433720"/>
    <lineage>
        <taxon>Eukaryota</taxon>
        <taxon>Metazoa</taxon>
        <taxon>Spiralia</taxon>
        <taxon>Gnathifera</taxon>
        <taxon>Rotifera</taxon>
        <taxon>Eurotatoria</taxon>
        <taxon>Bdelloidea</taxon>
        <taxon>Adinetida</taxon>
        <taxon>Adinetidae</taxon>
        <taxon>Adineta</taxon>
    </lineage>
</organism>
<gene>
    <name evidence="4" type="ORF">OXD698_LOCUS53050</name>
</gene>
<evidence type="ECO:0000313" key="5">
    <source>
        <dbReference type="Proteomes" id="UP000663844"/>
    </source>
</evidence>
<dbReference type="InterPro" id="IPR001969">
    <property type="entry name" value="Aspartic_peptidase_AS"/>
</dbReference>
<feature type="non-terminal residue" evidence="4">
    <location>
        <position position="1"/>
    </location>
</feature>
<dbReference type="InterPro" id="IPR001461">
    <property type="entry name" value="Aspartic_peptidase_A1"/>
</dbReference>
<dbReference type="Gene3D" id="2.40.70.10">
    <property type="entry name" value="Acid Proteases"/>
    <property type="match status" value="1"/>
</dbReference>
<keyword evidence="2" id="KW-0645">Protease</keyword>
<dbReference type="PANTHER" id="PTHR47966">
    <property type="entry name" value="BETA-SITE APP-CLEAVING ENZYME, ISOFORM A-RELATED"/>
    <property type="match status" value="1"/>
</dbReference>